<evidence type="ECO:0000313" key="1">
    <source>
        <dbReference type="EMBL" id="AQZ96630.1"/>
    </source>
</evidence>
<dbReference type="Proteomes" id="UP000243488">
    <property type="component" value="Chromosome"/>
</dbReference>
<name>A0A1V0B9S2_9GAMM</name>
<organism evidence="1 2">
    <name type="scientific">Halopseudomonas phragmitis</name>
    <dbReference type="NCBI Taxonomy" id="1931241"/>
    <lineage>
        <taxon>Bacteria</taxon>
        <taxon>Pseudomonadati</taxon>
        <taxon>Pseudomonadota</taxon>
        <taxon>Gammaproteobacteria</taxon>
        <taxon>Pseudomonadales</taxon>
        <taxon>Pseudomonadaceae</taxon>
        <taxon>Halopseudomonas</taxon>
    </lineage>
</organism>
<dbReference type="RefSeq" id="WP_080051538.1">
    <property type="nucleotide sequence ID" value="NZ_CP020100.1"/>
</dbReference>
<reference evidence="1 2" key="1">
    <citation type="submission" date="2017-03" db="EMBL/GenBank/DDBJ databases">
        <title>Complete genome sequence of the novel DNRA strain Pseudomonas sp. S-6-2 isolated from Chinese polluted river sediment. Journal of Biotechnology.</title>
        <authorList>
            <person name="Li J."/>
            <person name="Xiang F."/>
            <person name="Wang L."/>
            <person name="Xi L."/>
            <person name="Liu J."/>
        </authorList>
    </citation>
    <scope>NUCLEOTIDE SEQUENCE [LARGE SCALE GENOMIC DNA]</scope>
    <source>
        <strain evidence="1 2">S-6-2</strain>
    </source>
</reference>
<gene>
    <name evidence="1" type="ORF">BVH74_18560</name>
</gene>
<keyword evidence="2" id="KW-1185">Reference proteome</keyword>
<protein>
    <submittedName>
        <fullName evidence="1">Uncharacterized protein</fullName>
    </submittedName>
</protein>
<proteinExistence type="predicted"/>
<dbReference type="AlphaFoldDB" id="A0A1V0B9S2"/>
<dbReference type="KEGG" id="ppha:BVH74_18560"/>
<dbReference type="EMBL" id="CP020100">
    <property type="protein sequence ID" value="AQZ96630.1"/>
    <property type="molecule type" value="Genomic_DNA"/>
</dbReference>
<accession>A0A1V0B9S2</accession>
<evidence type="ECO:0000313" key="2">
    <source>
        <dbReference type="Proteomes" id="UP000243488"/>
    </source>
</evidence>
<sequence length="341" mass="35543">MIHAQDRSFIGVGMLSSKNYQAASGLLEVGNSHSLALQHPTEQRALPNYRTGIGNNNSKTRVTAVTGSYTLHDVTPANLAHHLNAVIHSVAAGEVSGELQPVVGQPRELVVFKYLVDTSQPVTVTLTQKTVASEAAMGNAGDGQVSGLSVTTAGVGAYTVTLTSETDFTLTGPGDIQIGSGTVGTPFVGGGLAFTVAAGSTPFAEDDAFTITVSESAASAGEVGTDYIVTPYGIQLTENTSMSPGTLTVGYTRLAADVSEVLAQATQGEKTLHFAGMNDAQDGEVYDVTIHRVKINIIQELPVSSTDYAALAVTFEALQDVTRVGQGLSQFYTMRQVKRAA</sequence>
<dbReference type="STRING" id="1931241.BVH74_18560"/>